<keyword evidence="1" id="KW-1133">Transmembrane helix</keyword>
<dbReference type="InterPro" id="IPR029377">
    <property type="entry name" value="TMEM220"/>
</dbReference>
<feature type="transmembrane region" description="Helical" evidence="1">
    <location>
        <begin position="139"/>
        <end position="158"/>
    </location>
</feature>
<dbReference type="Pfam" id="PF15071">
    <property type="entry name" value="TMEM220"/>
    <property type="match status" value="1"/>
</dbReference>
<dbReference type="PANTHER" id="PTHR34262:SF1">
    <property type="entry name" value="TRANSMEMBRANE PROTEIN 220"/>
    <property type="match status" value="1"/>
</dbReference>
<dbReference type="EMBL" id="JABTTQ020001696">
    <property type="protein sequence ID" value="KAK6128796.1"/>
    <property type="molecule type" value="Genomic_DNA"/>
</dbReference>
<evidence type="ECO:0008006" key="4">
    <source>
        <dbReference type="Google" id="ProtNLM"/>
    </source>
</evidence>
<dbReference type="PANTHER" id="PTHR34262">
    <property type="entry name" value="TRANSMEMBRANE PROTEIN 220"/>
    <property type="match status" value="1"/>
</dbReference>
<keyword evidence="1" id="KW-0472">Membrane</keyword>
<gene>
    <name evidence="2" type="ORF">DH2020_037432</name>
</gene>
<sequence length="165" mass="19020">MDAVSKTSLLGVCNLLMATLFALSTYFQFDDSGCLIFFSDWYFWIPLYATAFVVNLVNWSKPNSRMRKMAKFAFWLGVFLFIKVSIEDFVKGTDGFWSTDMKERIVREKFGSGLVIISMFLFLQNSSNPNSHPNQVTKYGMPILVGIAYGLSFVFFAFQHHEMKY</sequence>
<feature type="transmembrane region" description="Helical" evidence="1">
    <location>
        <begin position="72"/>
        <end position="90"/>
    </location>
</feature>
<organism evidence="2 3">
    <name type="scientific">Rehmannia glutinosa</name>
    <name type="common">Chinese foxglove</name>
    <dbReference type="NCBI Taxonomy" id="99300"/>
    <lineage>
        <taxon>Eukaryota</taxon>
        <taxon>Viridiplantae</taxon>
        <taxon>Streptophyta</taxon>
        <taxon>Embryophyta</taxon>
        <taxon>Tracheophyta</taxon>
        <taxon>Spermatophyta</taxon>
        <taxon>Magnoliopsida</taxon>
        <taxon>eudicotyledons</taxon>
        <taxon>Gunneridae</taxon>
        <taxon>Pentapetalae</taxon>
        <taxon>asterids</taxon>
        <taxon>lamiids</taxon>
        <taxon>Lamiales</taxon>
        <taxon>Orobanchaceae</taxon>
        <taxon>Rehmannieae</taxon>
        <taxon>Rehmannia</taxon>
    </lineage>
</organism>
<comment type="caution">
    <text evidence="2">The sequence shown here is derived from an EMBL/GenBank/DDBJ whole genome shotgun (WGS) entry which is preliminary data.</text>
</comment>
<accession>A0ABR0V1U9</accession>
<feature type="transmembrane region" description="Helical" evidence="1">
    <location>
        <begin position="41"/>
        <end position="60"/>
    </location>
</feature>
<keyword evidence="1" id="KW-0812">Transmembrane</keyword>
<reference evidence="2 3" key="1">
    <citation type="journal article" date="2021" name="Comput. Struct. Biotechnol. J.">
        <title>De novo genome assembly of the potent medicinal plant Rehmannia glutinosa using nanopore technology.</title>
        <authorList>
            <person name="Ma L."/>
            <person name="Dong C."/>
            <person name="Song C."/>
            <person name="Wang X."/>
            <person name="Zheng X."/>
            <person name="Niu Y."/>
            <person name="Chen S."/>
            <person name="Feng W."/>
        </authorList>
    </citation>
    <scope>NUCLEOTIDE SEQUENCE [LARGE SCALE GENOMIC DNA]</scope>
    <source>
        <strain evidence="2">DH-2019</strain>
    </source>
</reference>
<name>A0ABR0V1U9_REHGL</name>
<evidence type="ECO:0000313" key="3">
    <source>
        <dbReference type="Proteomes" id="UP001318860"/>
    </source>
</evidence>
<proteinExistence type="predicted"/>
<keyword evidence="3" id="KW-1185">Reference proteome</keyword>
<protein>
    <recommendedName>
        <fullName evidence="4">Transmembrane protein</fullName>
    </recommendedName>
</protein>
<evidence type="ECO:0000256" key="1">
    <source>
        <dbReference type="SAM" id="Phobius"/>
    </source>
</evidence>
<feature type="transmembrane region" description="Helical" evidence="1">
    <location>
        <begin position="7"/>
        <end position="29"/>
    </location>
</feature>
<evidence type="ECO:0000313" key="2">
    <source>
        <dbReference type="EMBL" id="KAK6128796.1"/>
    </source>
</evidence>
<dbReference type="Proteomes" id="UP001318860">
    <property type="component" value="Unassembled WGS sequence"/>
</dbReference>